<dbReference type="EMBL" id="FO904937">
    <property type="protein sequence ID" value="CDP25082.1"/>
    <property type="molecule type" value="Genomic_DNA"/>
</dbReference>
<gene>
    <name evidence="2" type="ORF">PODANS_2_1168</name>
</gene>
<dbReference type="InParanoid" id="B2B4G1"/>
<keyword evidence="4" id="KW-1185">Reference proteome</keyword>
<dbReference type="KEGG" id="pan:PODANSg7903"/>
<reference evidence="3" key="4">
    <citation type="submission" date="2014-09" db="EMBL/GenBank/DDBJ databases">
        <title>Maintaining two mating types: Structure of the mating type locus and its role in heterokaryosis in Podospora anserina.</title>
        <authorList>
            <person name="Grognet P."/>
            <person name="Bidard F."/>
            <person name="Kuchly C."/>
            <person name="Chan Ho Tong L."/>
            <person name="Coppin E."/>
            <person name="Ait Benkhali J."/>
            <person name="Couloux A."/>
            <person name="Wincker P."/>
            <person name="Debuchy R."/>
            <person name="Silar P."/>
        </authorList>
    </citation>
    <scope>NUCLEOTIDE SEQUENCE</scope>
</reference>
<proteinExistence type="predicted"/>
<dbReference type="OrthoDB" id="10624553at2759"/>
<reference evidence="2 4" key="1">
    <citation type="journal article" date="2008" name="Genome Biol.">
        <title>The genome sequence of the model ascomycete fungus Podospora anserina.</title>
        <authorList>
            <person name="Espagne E."/>
            <person name="Lespinet O."/>
            <person name="Malagnac F."/>
            <person name="Da Silva C."/>
            <person name="Jaillon O."/>
            <person name="Porcel B.M."/>
            <person name="Couloux A."/>
            <person name="Aury J.-M."/>
            <person name="Segurens B."/>
            <person name="Poulain J."/>
            <person name="Anthouard V."/>
            <person name="Grossetete S."/>
            <person name="Khalili H."/>
            <person name="Coppin E."/>
            <person name="Dequard-Chablat M."/>
            <person name="Picard M."/>
            <person name="Contamine V."/>
            <person name="Arnaise S."/>
            <person name="Bourdais A."/>
            <person name="Berteaux-Lecellier V."/>
            <person name="Gautheret D."/>
            <person name="de Vries R.P."/>
            <person name="Battaglia E."/>
            <person name="Coutinho P.M."/>
            <person name="Danchin E.G.J."/>
            <person name="Henrissat B."/>
            <person name="El Khoury R."/>
            <person name="Sainsard-Chanet A."/>
            <person name="Boivin A."/>
            <person name="Pinan-Lucarre B."/>
            <person name="Sellem C.H."/>
            <person name="Debuchy R."/>
            <person name="Wincker P."/>
            <person name="Weissenbach J."/>
            <person name="Silar P."/>
        </authorList>
    </citation>
    <scope>NUCLEOTIDE SEQUENCE [LARGE SCALE GENOMIC DNA]</scope>
    <source>
        <strain evidence="4">S / ATCC MYA-4624 / DSM 980 / FGSC 10383</strain>
        <strain evidence="2">S mat+</strain>
    </source>
</reference>
<reference evidence="4" key="3">
    <citation type="journal article" date="2014" name="Genetics">
        <title>Maintaining two mating types: Structure of the mating type locus and its role in heterokaryosis in Podospora anserina.</title>
        <authorList>
            <person name="Grognet P."/>
            <person name="Bidard F."/>
            <person name="Kuchly C."/>
            <person name="Tong L.C.H."/>
            <person name="Coppin E."/>
            <person name="Benkhali J.A."/>
            <person name="Couloux A."/>
            <person name="Wincker P."/>
            <person name="Debuchy R."/>
            <person name="Silar P."/>
        </authorList>
    </citation>
    <scope>GENOME REANNOTATION</scope>
    <source>
        <strain evidence="4">S / ATCC MYA-4624 / DSM 980 / FGSC 10383</strain>
    </source>
</reference>
<dbReference type="HOGENOM" id="CLU_438126_0_0_1"/>
<evidence type="ECO:0000313" key="2">
    <source>
        <dbReference type="EMBL" id="CAP72686.1"/>
    </source>
</evidence>
<sequence length="624" mass="68737">MGRGHYTKCARKDETTQSTSATVKTPKHTATMHDAPHNEAQLPRPVVQASVTDANQASNNPDNQLAASEYKLLDLLGDKINALGSFLLDMRDSTTETNPLDRINDAAADLANTLRGLWVGQETTINDGPQTQANRLHDLTKLLFPQPSPATETITNTQIMAKLDEITNRLADMEARSQGELTLDEFDRMMDRFDDINERFHLLNRSVADIRRMHNGDLQTLRDDFSMRMEKHQKEVEERLDEDMGAMQKYIHDRSGDFIEDMAVRVKDVVGREREVQLQELRGSKTAVLAAVGGKGEEKTVKEVPTCRWCPKPVPFPFLQPCACERQRKSDRNPKPTGATFLLSKPPADSGLIHREHYTEMHGLFSATSLRATQPAVRKPFCTPGLFSTTTPSSLPGASPFLGSRSTRYPGIPSGSNIYRAPIQNGPNNNPQVSSVRPDTFAQQEQDEPNTSTTIPRLQPMPHDPSTKEHGQGRSLPPLFSPPRPEYPGLSLTPAGTFYSPPGPMPKPSTYQALPKDDIPANSKMNAASSSHTSTTGLPPNIFAAPAKFPAYGGYGNKKDVGDRKMGILGNDRGSGLSEVGKKETKETNPESVAAMEKPEAGTVVEWKEVEALRAKKREEVEAL</sequence>
<dbReference type="GeneID" id="6195341"/>
<feature type="compositionally biased region" description="Polar residues" evidence="1">
    <location>
        <begin position="425"/>
        <end position="456"/>
    </location>
</feature>
<reference evidence="2" key="2">
    <citation type="submission" date="2008-07" db="EMBL/GenBank/DDBJ databases">
        <authorList>
            <person name="Genoscope - CEA"/>
        </authorList>
    </citation>
    <scope>NUCLEOTIDE SEQUENCE</scope>
    <source>
        <strain evidence="2">S mat+</strain>
    </source>
</reference>
<dbReference type="Proteomes" id="UP000001197">
    <property type="component" value="Chromosome 2"/>
</dbReference>
<dbReference type="EMBL" id="CU640366">
    <property type="protein sequence ID" value="CAP72686.1"/>
    <property type="molecule type" value="Genomic_DNA"/>
</dbReference>
<feature type="region of interest" description="Disordered" evidence="1">
    <location>
        <begin position="560"/>
        <end position="600"/>
    </location>
</feature>
<accession>B2B4G1</accession>
<protein>
    <submittedName>
        <fullName evidence="2">Podospora anserina S mat+ genomic DNA chromosome 2, supercontig 2</fullName>
    </submittedName>
</protein>
<organism evidence="2">
    <name type="scientific">Podospora anserina (strain S / ATCC MYA-4624 / DSM 980 / FGSC 10383)</name>
    <name type="common">Pleurage anserina</name>
    <dbReference type="NCBI Taxonomy" id="515849"/>
    <lineage>
        <taxon>Eukaryota</taxon>
        <taxon>Fungi</taxon>
        <taxon>Dikarya</taxon>
        <taxon>Ascomycota</taxon>
        <taxon>Pezizomycotina</taxon>
        <taxon>Sordariomycetes</taxon>
        <taxon>Sordariomycetidae</taxon>
        <taxon>Sordariales</taxon>
        <taxon>Podosporaceae</taxon>
        <taxon>Podospora</taxon>
        <taxon>Podospora anserina</taxon>
    </lineage>
</organism>
<feature type="region of interest" description="Disordered" evidence="1">
    <location>
        <begin position="1"/>
        <end position="39"/>
    </location>
</feature>
<dbReference type="RefSeq" id="XP_001910861.1">
    <property type="nucleotide sequence ID" value="XM_001910826.1"/>
</dbReference>
<feature type="region of interest" description="Disordered" evidence="1">
    <location>
        <begin position="390"/>
        <end position="540"/>
    </location>
</feature>
<evidence type="ECO:0000313" key="4">
    <source>
        <dbReference type="Proteomes" id="UP000001197"/>
    </source>
</evidence>
<name>B2B4G1_PODAN</name>
<dbReference type="AlphaFoldDB" id="B2B4G1"/>
<dbReference type="VEuPathDB" id="FungiDB:PODANS_2_1168"/>
<feature type="compositionally biased region" description="Polar residues" evidence="1">
    <location>
        <begin position="523"/>
        <end position="538"/>
    </location>
</feature>
<evidence type="ECO:0000256" key="1">
    <source>
        <dbReference type="SAM" id="MobiDB-lite"/>
    </source>
</evidence>
<evidence type="ECO:0000313" key="3">
    <source>
        <dbReference type="EMBL" id="CDP25082.1"/>
    </source>
</evidence>
<feature type="compositionally biased region" description="Basic and acidic residues" evidence="1">
    <location>
        <begin position="580"/>
        <end position="589"/>
    </location>
</feature>